<proteinExistence type="predicted"/>
<keyword evidence="2" id="KW-0812">Transmembrane</keyword>
<reference evidence="4" key="1">
    <citation type="submission" date="2021-12" db="EMBL/GenBank/DDBJ databases">
        <authorList>
            <person name="King R."/>
        </authorList>
    </citation>
    <scope>NUCLEOTIDE SEQUENCE</scope>
</reference>
<feature type="region of interest" description="Disordered" evidence="1">
    <location>
        <begin position="28"/>
        <end position="60"/>
    </location>
</feature>
<dbReference type="KEGG" id="btab:109043011"/>
<keyword evidence="5" id="KW-1185">Reference proteome</keyword>
<gene>
    <name evidence="4" type="ORF">BEMITA_LOCUS10350</name>
</gene>
<accession>A0A9P0AJ10</accession>
<keyword evidence="2" id="KW-1133">Transmembrane helix</keyword>
<evidence type="ECO:0000256" key="3">
    <source>
        <dbReference type="SAM" id="SignalP"/>
    </source>
</evidence>
<feature type="chain" id="PRO_5040460923" evidence="3">
    <location>
        <begin position="27"/>
        <end position="272"/>
    </location>
</feature>
<keyword evidence="2" id="KW-0472">Membrane</keyword>
<dbReference type="AlphaFoldDB" id="A0A9P0AJ10"/>
<evidence type="ECO:0000313" key="5">
    <source>
        <dbReference type="Proteomes" id="UP001152759"/>
    </source>
</evidence>
<name>A0A9P0AJ10_BEMTA</name>
<evidence type="ECO:0000313" key="4">
    <source>
        <dbReference type="EMBL" id="CAH0391762.1"/>
    </source>
</evidence>
<evidence type="ECO:0000256" key="2">
    <source>
        <dbReference type="SAM" id="Phobius"/>
    </source>
</evidence>
<feature type="transmembrane region" description="Helical" evidence="2">
    <location>
        <begin position="108"/>
        <end position="130"/>
    </location>
</feature>
<feature type="signal peptide" evidence="3">
    <location>
        <begin position="1"/>
        <end position="26"/>
    </location>
</feature>
<protein>
    <submittedName>
        <fullName evidence="4">Uncharacterized protein</fullName>
    </submittedName>
</protein>
<organism evidence="4 5">
    <name type="scientific">Bemisia tabaci</name>
    <name type="common">Sweetpotato whitefly</name>
    <name type="synonym">Aleurodes tabaci</name>
    <dbReference type="NCBI Taxonomy" id="7038"/>
    <lineage>
        <taxon>Eukaryota</taxon>
        <taxon>Metazoa</taxon>
        <taxon>Ecdysozoa</taxon>
        <taxon>Arthropoda</taxon>
        <taxon>Hexapoda</taxon>
        <taxon>Insecta</taxon>
        <taxon>Pterygota</taxon>
        <taxon>Neoptera</taxon>
        <taxon>Paraneoptera</taxon>
        <taxon>Hemiptera</taxon>
        <taxon>Sternorrhyncha</taxon>
        <taxon>Aleyrodoidea</taxon>
        <taxon>Aleyrodidae</taxon>
        <taxon>Aleyrodinae</taxon>
        <taxon>Bemisia</taxon>
    </lineage>
</organism>
<keyword evidence="3" id="KW-0732">Signal</keyword>
<evidence type="ECO:0000256" key="1">
    <source>
        <dbReference type="SAM" id="MobiDB-lite"/>
    </source>
</evidence>
<sequence>MDQSRLFFWTVAIYSFFLCSPRFGNAQHRGAPKVESQQTNGGFTDQKPAGADSPPHRKRRYLTFNNDQSNIRVEMVFAVPVLAIPIGGKDSSDEVPTFPTIDINTKSILATGVIMFMLFFIIPTLVRLYFPMPSSDSSSGGHGRSYTRSGREDIFQLLSRFEETMKNFNIDSGQCSQKVVCWMVSNAANRVSASKATSFDKIIDGISSFSWVQYMLEDSPYGEALSLGQNRDCDYYNNKCSITSNKLTVAANSLLNAIKKSKREESARNPSP</sequence>
<dbReference type="EMBL" id="OU963867">
    <property type="protein sequence ID" value="CAH0391762.1"/>
    <property type="molecule type" value="Genomic_DNA"/>
</dbReference>
<feature type="transmembrane region" description="Helical" evidence="2">
    <location>
        <begin position="69"/>
        <end position="88"/>
    </location>
</feature>
<dbReference type="Proteomes" id="UP001152759">
    <property type="component" value="Chromosome 6"/>
</dbReference>